<dbReference type="InterPro" id="IPR046112">
    <property type="entry name" value="DUF6049"/>
</dbReference>
<accession>A0ABV3Y2V3</accession>
<evidence type="ECO:0000313" key="3">
    <source>
        <dbReference type="Proteomes" id="UP001560267"/>
    </source>
</evidence>
<evidence type="ECO:0000256" key="1">
    <source>
        <dbReference type="SAM" id="Phobius"/>
    </source>
</evidence>
<dbReference type="Pfam" id="PF19516">
    <property type="entry name" value="DUF6049"/>
    <property type="match status" value="1"/>
</dbReference>
<keyword evidence="1" id="KW-0812">Transmembrane</keyword>
<keyword evidence="3" id="KW-1185">Reference proteome</keyword>
<sequence length="619" mass="64517">MSHLPRSVAVALVLVPLVLMLSMSGRDTQLASSRGRLTLARAVGVATKSQALTVDFRWSGTSRGTEAFLVVYPSTSSRSQLRQTLRLGPGGSPLALSRPVPLIALKKGSSGDYHLDSQIFSEISCGVDCAGVYPVELRIASAQTGATLGQLIMGVPFFPSGQAATIPLGVAPVLHLELAPSSKRVNAALARLSSSPTAVTISLGGSLGTSIVDQARFASLIGPPNLHQRIISPYAPPLSACGLGNFASLIGFSARLNLSRQINGAGSNAVAFSQVPGRSELSALHGQKIMTAVVPDGVLGQLASVLSVSDPAYIRIAGLTLLGSSRQLSSEFANATAPAGYQRLLADLAQFYFQAPAQSGRVATMQVNITSPQEIDGLVTVLDRLHSTPLFRILTVDQAARLPSSQISQSDLSLASAPRHCTPMTRALRSSLDGLSGLASADRGSRTGLNDLVGLAQLASSTEPAISRQATALLGDQEHKLLAQVQIVGSRTITLTSHSVSIPLTLSSTLPFPIGVRMSIHSSEIAFPKGATRSVELRRGTATVSLPVVVKALGTFAAVVVVAAPNGRVLLTTTLTVHSTGFSTVGIVLTIGAALVLITWWVRSARRHRKKTGDTCSPE</sequence>
<evidence type="ECO:0000313" key="2">
    <source>
        <dbReference type="EMBL" id="MEX6429892.1"/>
    </source>
</evidence>
<keyword evidence="1" id="KW-1133">Transmembrane helix</keyword>
<gene>
    <name evidence="2" type="ORF">AB6A68_08580</name>
</gene>
<dbReference type="EMBL" id="JBFSHR010000028">
    <property type="protein sequence ID" value="MEX6429892.1"/>
    <property type="molecule type" value="Genomic_DNA"/>
</dbReference>
<name>A0ABV3Y2V3_9ACTN</name>
<dbReference type="Proteomes" id="UP001560267">
    <property type="component" value="Unassembled WGS sequence"/>
</dbReference>
<reference evidence="2 3" key="1">
    <citation type="submission" date="2024-07" db="EMBL/GenBank/DDBJ databases">
        <title>Draft Genome Sequence of Ferrimicrobium acidiphilum Strain YE2023, Isolated from a Pulp of Bioleach Reactor.</title>
        <authorList>
            <person name="Elkina Y.A."/>
            <person name="Bulaeva A.G."/>
            <person name="Beletsky A.V."/>
            <person name="Mardanov A.V."/>
        </authorList>
    </citation>
    <scope>NUCLEOTIDE SEQUENCE [LARGE SCALE GENOMIC DNA]</scope>
    <source>
        <strain evidence="2 3">YE2023</strain>
    </source>
</reference>
<organism evidence="2 3">
    <name type="scientific">Ferrimicrobium acidiphilum</name>
    <dbReference type="NCBI Taxonomy" id="121039"/>
    <lineage>
        <taxon>Bacteria</taxon>
        <taxon>Bacillati</taxon>
        <taxon>Actinomycetota</taxon>
        <taxon>Acidimicrobiia</taxon>
        <taxon>Acidimicrobiales</taxon>
        <taxon>Acidimicrobiaceae</taxon>
        <taxon>Ferrimicrobium</taxon>
    </lineage>
</organism>
<comment type="caution">
    <text evidence="2">The sequence shown here is derived from an EMBL/GenBank/DDBJ whole genome shotgun (WGS) entry which is preliminary data.</text>
</comment>
<keyword evidence="1" id="KW-0472">Membrane</keyword>
<protein>
    <submittedName>
        <fullName evidence="2">DUF6049 family protein</fullName>
    </submittedName>
</protein>
<feature type="transmembrane region" description="Helical" evidence="1">
    <location>
        <begin position="541"/>
        <end position="564"/>
    </location>
</feature>
<feature type="transmembrane region" description="Helical" evidence="1">
    <location>
        <begin position="584"/>
        <end position="602"/>
    </location>
</feature>
<proteinExistence type="predicted"/>